<dbReference type="InterPro" id="IPR016181">
    <property type="entry name" value="Acyl_CoA_acyltransferase"/>
</dbReference>
<dbReference type="PRINTS" id="PR00598">
    <property type="entry name" value="HTHMARR"/>
</dbReference>
<dbReference type="InterPro" id="IPR036390">
    <property type="entry name" value="WH_DNA-bd_sf"/>
</dbReference>
<dbReference type="CDD" id="cd04301">
    <property type="entry name" value="NAT_SF"/>
    <property type="match status" value="1"/>
</dbReference>
<name>A0A4R3LSE8_9BURK</name>
<dbReference type="OrthoDB" id="273614at2"/>
<dbReference type="SMART" id="SM00347">
    <property type="entry name" value="HTH_MARR"/>
    <property type="match status" value="1"/>
</dbReference>
<dbReference type="RefSeq" id="WP_132586052.1">
    <property type="nucleotide sequence ID" value="NZ_SMAJ01000025.1"/>
</dbReference>
<dbReference type="Gene3D" id="3.40.630.30">
    <property type="match status" value="1"/>
</dbReference>
<evidence type="ECO:0000313" key="5">
    <source>
        <dbReference type="Proteomes" id="UP000295525"/>
    </source>
</evidence>
<dbReference type="GO" id="GO:0003677">
    <property type="term" value="F:DNA binding"/>
    <property type="evidence" value="ECO:0007669"/>
    <property type="project" value="UniProtKB-KW"/>
</dbReference>
<dbReference type="SUPFAM" id="SSF55729">
    <property type="entry name" value="Acyl-CoA N-acyltransferases (Nat)"/>
    <property type="match status" value="1"/>
</dbReference>
<dbReference type="PROSITE" id="PS51186">
    <property type="entry name" value="GNAT"/>
    <property type="match status" value="1"/>
</dbReference>
<evidence type="ECO:0000259" key="2">
    <source>
        <dbReference type="PROSITE" id="PS50995"/>
    </source>
</evidence>
<dbReference type="Pfam" id="PF01047">
    <property type="entry name" value="MarR"/>
    <property type="match status" value="1"/>
</dbReference>
<dbReference type="InterPro" id="IPR000182">
    <property type="entry name" value="GNAT_dom"/>
</dbReference>
<protein>
    <submittedName>
        <fullName evidence="4">DNA-binding MarR family transcriptional regulator</fullName>
    </submittedName>
</protein>
<dbReference type="Pfam" id="PF00583">
    <property type="entry name" value="Acetyltransf_1"/>
    <property type="match status" value="1"/>
</dbReference>
<dbReference type="InterPro" id="IPR036388">
    <property type="entry name" value="WH-like_DNA-bd_sf"/>
</dbReference>
<proteinExistence type="predicted"/>
<keyword evidence="5" id="KW-1185">Reference proteome</keyword>
<organism evidence="4 5">
    <name type="scientific">Paralcaligenes ureilyticus</name>
    <dbReference type="NCBI Taxonomy" id="627131"/>
    <lineage>
        <taxon>Bacteria</taxon>
        <taxon>Pseudomonadati</taxon>
        <taxon>Pseudomonadota</taxon>
        <taxon>Betaproteobacteria</taxon>
        <taxon>Burkholderiales</taxon>
        <taxon>Alcaligenaceae</taxon>
        <taxon>Paralcaligenes</taxon>
    </lineage>
</organism>
<accession>A0A4R3LSE8</accession>
<comment type="caution">
    <text evidence="4">The sequence shown here is derived from an EMBL/GenBank/DDBJ whole genome shotgun (WGS) entry which is preliminary data.</text>
</comment>
<dbReference type="AlphaFoldDB" id="A0A4R3LSE8"/>
<dbReference type="GO" id="GO:0008080">
    <property type="term" value="F:N-acetyltransferase activity"/>
    <property type="evidence" value="ECO:0007669"/>
    <property type="project" value="InterPro"/>
</dbReference>
<dbReference type="PROSITE" id="PS50995">
    <property type="entry name" value="HTH_MARR_2"/>
    <property type="match status" value="1"/>
</dbReference>
<feature type="domain" description="N-acetyltransferase" evidence="3">
    <location>
        <begin position="150"/>
        <end position="306"/>
    </location>
</feature>
<reference evidence="4 5" key="1">
    <citation type="submission" date="2019-03" db="EMBL/GenBank/DDBJ databases">
        <title>Genomic Encyclopedia of Type Strains, Phase IV (KMG-IV): sequencing the most valuable type-strain genomes for metagenomic binning, comparative biology and taxonomic classification.</title>
        <authorList>
            <person name="Goeker M."/>
        </authorList>
    </citation>
    <scope>NUCLEOTIDE SEQUENCE [LARGE SCALE GENOMIC DNA]</scope>
    <source>
        <strain evidence="4 5">DSM 24591</strain>
    </source>
</reference>
<dbReference type="InterPro" id="IPR000835">
    <property type="entry name" value="HTH_MarR-typ"/>
</dbReference>
<dbReference type="Gene3D" id="1.10.10.10">
    <property type="entry name" value="Winged helix-like DNA-binding domain superfamily/Winged helix DNA-binding domain"/>
    <property type="match status" value="1"/>
</dbReference>
<dbReference type="EMBL" id="SMAJ01000025">
    <property type="protein sequence ID" value="TCT01117.1"/>
    <property type="molecule type" value="Genomic_DNA"/>
</dbReference>
<dbReference type="PANTHER" id="PTHR13947:SF37">
    <property type="entry name" value="LD18367P"/>
    <property type="match status" value="1"/>
</dbReference>
<gene>
    <name evidence="4" type="ORF">EDC26_1259</name>
</gene>
<evidence type="ECO:0000259" key="3">
    <source>
        <dbReference type="PROSITE" id="PS51186"/>
    </source>
</evidence>
<dbReference type="GO" id="GO:0003700">
    <property type="term" value="F:DNA-binding transcription factor activity"/>
    <property type="evidence" value="ECO:0007669"/>
    <property type="project" value="InterPro"/>
</dbReference>
<dbReference type="PANTHER" id="PTHR13947">
    <property type="entry name" value="GNAT FAMILY N-ACETYLTRANSFERASE"/>
    <property type="match status" value="1"/>
</dbReference>
<sequence>MEAAQLAERAETVRRFNRFYTRQIGVLHEHLLNSEFSLTEVRILYELAHRAGLTTADLVSELSLNAGYLSRIITRFEKRGLIKKTRSETDARASLLALTRQGRASFEPLNKASHQEVAAMLEQLSQAEQQQLVVAMHQIEGLLDKRGTSYLLRDPQAGDMGWVIHRHGALYAQEYGWNADFEALVAEVVAKYIRDFDPSWERSWIAEKDGAVVGSVFLVRHTADVAKLRLLYVEPSARGLGIGKRLVQECIRHAKQLGYKKLILWTNSILVGARGIYQNEGFKLTGEEPHHSFGKDLVGETWELLL</sequence>
<evidence type="ECO:0000256" key="1">
    <source>
        <dbReference type="ARBA" id="ARBA00022679"/>
    </source>
</evidence>
<feature type="domain" description="HTH marR-type" evidence="2">
    <location>
        <begin position="1"/>
        <end position="141"/>
    </location>
</feature>
<keyword evidence="4" id="KW-0238">DNA-binding</keyword>
<dbReference type="Proteomes" id="UP000295525">
    <property type="component" value="Unassembled WGS sequence"/>
</dbReference>
<dbReference type="InterPro" id="IPR050769">
    <property type="entry name" value="NAT_camello-type"/>
</dbReference>
<evidence type="ECO:0000313" key="4">
    <source>
        <dbReference type="EMBL" id="TCT01117.1"/>
    </source>
</evidence>
<keyword evidence="1" id="KW-0808">Transferase</keyword>
<dbReference type="SUPFAM" id="SSF46785">
    <property type="entry name" value="Winged helix' DNA-binding domain"/>
    <property type="match status" value="1"/>
</dbReference>